<dbReference type="EMBL" id="BAAAQD010000003">
    <property type="protein sequence ID" value="GAA1505997.1"/>
    <property type="molecule type" value="Genomic_DNA"/>
</dbReference>
<evidence type="ECO:0000313" key="4">
    <source>
        <dbReference type="Proteomes" id="UP001501470"/>
    </source>
</evidence>
<evidence type="ECO:0000256" key="1">
    <source>
        <dbReference type="SAM" id="MobiDB-lite"/>
    </source>
</evidence>
<protein>
    <submittedName>
        <fullName evidence="3">Uncharacterized protein</fullName>
    </submittedName>
</protein>
<organism evidence="3 4">
    <name type="scientific">Dactylosporangium maewongense</name>
    <dbReference type="NCBI Taxonomy" id="634393"/>
    <lineage>
        <taxon>Bacteria</taxon>
        <taxon>Bacillati</taxon>
        <taxon>Actinomycetota</taxon>
        <taxon>Actinomycetes</taxon>
        <taxon>Micromonosporales</taxon>
        <taxon>Micromonosporaceae</taxon>
        <taxon>Dactylosporangium</taxon>
    </lineage>
</organism>
<reference evidence="3 4" key="1">
    <citation type="journal article" date="2019" name="Int. J. Syst. Evol. Microbiol.">
        <title>The Global Catalogue of Microorganisms (GCM) 10K type strain sequencing project: providing services to taxonomists for standard genome sequencing and annotation.</title>
        <authorList>
            <consortium name="The Broad Institute Genomics Platform"/>
            <consortium name="The Broad Institute Genome Sequencing Center for Infectious Disease"/>
            <person name="Wu L."/>
            <person name="Ma J."/>
        </authorList>
    </citation>
    <scope>NUCLEOTIDE SEQUENCE [LARGE SCALE GENOMIC DNA]</scope>
    <source>
        <strain evidence="3 4">JCM 15933</strain>
    </source>
</reference>
<comment type="caution">
    <text evidence="3">The sequence shown here is derived from an EMBL/GenBank/DDBJ whole genome shotgun (WGS) entry which is preliminary data.</text>
</comment>
<evidence type="ECO:0000256" key="2">
    <source>
        <dbReference type="SAM" id="Phobius"/>
    </source>
</evidence>
<evidence type="ECO:0000313" key="3">
    <source>
        <dbReference type="EMBL" id="GAA1505997.1"/>
    </source>
</evidence>
<feature type="region of interest" description="Disordered" evidence="1">
    <location>
        <begin position="59"/>
        <end position="131"/>
    </location>
</feature>
<keyword evidence="2" id="KW-1133">Transmembrane helix</keyword>
<feature type="transmembrane region" description="Helical" evidence="2">
    <location>
        <begin position="32"/>
        <end position="54"/>
    </location>
</feature>
<feature type="compositionally biased region" description="Acidic residues" evidence="1">
    <location>
        <begin position="67"/>
        <end position="95"/>
    </location>
</feature>
<sequence length="131" mass="13103">MQRISVPVDVCPIAPSGEQKAPGWTLLLPPPAGAVVFGGAGFVVVGFAAPVVVFGAGTPVAGTDAATDADGDADGDGDGDGDGESDTDADTDGDAEPAAATDWVPGFAVEPQPARASRTITATVRRRRLMR</sequence>
<dbReference type="Proteomes" id="UP001501470">
    <property type="component" value="Unassembled WGS sequence"/>
</dbReference>
<proteinExistence type="predicted"/>
<gene>
    <name evidence="3" type="ORF">GCM10009827_019590</name>
</gene>
<accession>A0ABN1ZWA6</accession>
<keyword evidence="2" id="KW-0812">Transmembrane</keyword>
<keyword evidence="2" id="KW-0472">Membrane</keyword>
<name>A0ABN1ZWA6_9ACTN</name>
<keyword evidence="4" id="KW-1185">Reference proteome</keyword>